<evidence type="ECO:0008006" key="3">
    <source>
        <dbReference type="Google" id="ProtNLM"/>
    </source>
</evidence>
<dbReference type="KEGG" id="amr:AM1_3287"/>
<dbReference type="RefSeq" id="WP_012163688.1">
    <property type="nucleotide sequence ID" value="NC_009925.1"/>
</dbReference>
<reference evidence="1 2" key="1">
    <citation type="journal article" date="2008" name="Proc. Natl. Acad. Sci. U.S.A.">
        <title>Niche adaptation and genome expansion in the chlorophyll d-producing cyanobacterium Acaryochloris marina.</title>
        <authorList>
            <person name="Swingley W.D."/>
            <person name="Chen M."/>
            <person name="Cheung P.C."/>
            <person name="Conrad A.L."/>
            <person name="Dejesa L.C."/>
            <person name="Hao J."/>
            <person name="Honchak B.M."/>
            <person name="Karbach L.E."/>
            <person name="Kurdoglu A."/>
            <person name="Lahiri S."/>
            <person name="Mastrian S.D."/>
            <person name="Miyashita H."/>
            <person name="Page L."/>
            <person name="Ramakrishna P."/>
            <person name="Satoh S."/>
            <person name="Sattley W.M."/>
            <person name="Shimada Y."/>
            <person name="Taylor H.L."/>
            <person name="Tomo T."/>
            <person name="Tsuchiya T."/>
            <person name="Wang Z.T."/>
            <person name="Raymond J."/>
            <person name="Mimuro M."/>
            <person name="Blankenship R.E."/>
            <person name="Touchman J.W."/>
        </authorList>
    </citation>
    <scope>NUCLEOTIDE SEQUENCE [LARGE SCALE GENOMIC DNA]</scope>
    <source>
        <strain evidence="2">MBIC 11017</strain>
    </source>
</reference>
<evidence type="ECO:0000313" key="1">
    <source>
        <dbReference type="EMBL" id="ABW28281.1"/>
    </source>
</evidence>
<proteinExistence type="predicted"/>
<accession>B0BYY1</accession>
<dbReference type="eggNOG" id="COG3791">
    <property type="taxonomic scope" value="Bacteria"/>
</dbReference>
<name>B0BYY1_ACAM1</name>
<keyword evidence="2" id="KW-1185">Reference proteome</keyword>
<dbReference type="OrthoDB" id="5500342at2"/>
<dbReference type="InterPro" id="IPR046149">
    <property type="entry name" value="DUF6151"/>
</dbReference>
<gene>
    <name evidence="1" type="ordered locus">AM1_3287</name>
</gene>
<dbReference type="STRING" id="329726.AM1_3287"/>
<dbReference type="Gene3D" id="3.90.1590.10">
    <property type="entry name" value="glutathione-dependent formaldehyde- activating enzyme (gfa)"/>
    <property type="match status" value="1"/>
</dbReference>
<dbReference type="Pfam" id="PF19648">
    <property type="entry name" value="DUF6151"/>
    <property type="match status" value="1"/>
</dbReference>
<organism evidence="1 2">
    <name type="scientific">Acaryochloris marina (strain MBIC 11017)</name>
    <dbReference type="NCBI Taxonomy" id="329726"/>
    <lineage>
        <taxon>Bacteria</taxon>
        <taxon>Bacillati</taxon>
        <taxon>Cyanobacteriota</taxon>
        <taxon>Cyanophyceae</taxon>
        <taxon>Acaryochloridales</taxon>
        <taxon>Acaryochloridaceae</taxon>
        <taxon>Acaryochloris</taxon>
    </lineage>
</organism>
<dbReference type="EMBL" id="CP000828">
    <property type="protein sequence ID" value="ABW28281.1"/>
    <property type="molecule type" value="Genomic_DNA"/>
</dbReference>
<evidence type="ECO:0000313" key="2">
    <source>
        <dbReference type="Proteomes" id="UP000000268"/>
    </source>
</evidence>
<dbReference type="Proteomes" id="UP000000268">
    <property type="component" value="Chromosome"/>
</dbReference>
<protein>
    <recommendedName>
        <fullName evidence="3">CENP-V/GFA domain-containing protein</fullName>
    </recommendedName>
</protein>
<dbReference type="AlphaFoldDB" id="B0BYY1"/>
<sequence>MAYSIQCQCGRVQGRVNHPKNINRVTCYCRDCQAFANFLGRSAEILDPQGGTEIVQMLPKHISFDQGAEYLACMRLTESGLLRWYTTCCNTPIGNTLPSHKMSFVGVVHNCLESSDITLDELCTSESAHVNTAGAKGDPKPKPAGQVKAIIRNLLMILKARIDGSYQQTPFFEVGSGLPITTPKILSSQEYEELMNTV</sequence>
<dbReference type="HOGENOM" id="CLU_1364457_0_0_3"/>